<evidence type="ECO:0000313" key="2">
    <source>
        <dbReference type="EMBL" id="MAG22383.1"/>
    </source>
</evidence>
<keyword evidence="1" id="KW-0472">Membrane</keyword>
<dbReference type="Proteomes" id="UP000226592">
    <property type="component" value="Unassembled WGS sequence"/>
</dbReference>
<feature type="transmembrane region" description="Helical" evidence="1">
    <location>
        <begin position="122"/>
        <end position="140"/>
    </location>
</feature>
<accession>A0A2D6M1T2</accession>
<name>A0A2D6M1T2_9ARCH</name>
<proteinExistence type="predicted"/>
<evidence type="ECO:0000256" key="1">
    <source>
        <dbReference type="SAM" id="Phobius"/>
    </source>
</evidence>
<dbReference type="AlphaFoldDB" id="A0A2D6M1T2"/>
<dbReference type="EMBL" id="NZBU01000012">
    <property type="protein sequence ID" value="MAG22383.1"/>
    <property type="molecule type" value="Genomic_DNA"/>
</dbReference>
<keyword evidence="1" id="KW-1133">Transmembrane helix</keyword>
<organism evidence="2 3">
    <name type="scientific">Candidatus Iainarchaeum sp</name>
    <dbReference type="NCBI Taxonomy" id="3101447"/>
    <lineage>
        <taxon>Archaea</taxon>
        <taxon>Candidatus Iainarchaeota</taxon>
        <taxon>Candidatus Iainarchaeia</taxon>
        <taxon>Candidatus Iainarchaeales</taxon>
        <taxon>Candidatus Iainarchaeaceae</taxon>
        <taxon>Candidatus Iainarchaeum</taxon>
    </lineage>
</organism>
<comment type="caution">
    <text evidence="2">The sequence shown here is derived from an EMBL/GenBank/DDBJ whole genome shotgun (WGS) entry which is preliminary data.</text>
</comment>
<keyword evidence="1" id="KW-0812">Transmembrane</keyword>
<evidence type="ECO:0000313" key="3">
    <source>
        <dbReference type="Proteomes" id="UP000226592"/>
    </source>
</evidence>
<sequence length="144" mass="14724">MTLNTLAGACPTGGGCVTTCFGKGGGSCSSFYNLVAGYGSACTFGASCQDQSPCTPLCVVGGDCGTREAVTKCTAIGTESVCNLRWQTTGGTDKLCNWAAGCNVAQACVPEFMGIEFGEMKIPTGIIALIGAILLPTILFRKRK</sequence>
<gene>
    <name evidence="2" type="ORF">CL943_03730</name>
</gene>
<protein>
    <submittedName>
        <fullName evidence="2">Uncharacterized protein</fullName>
    </submittedName>
</protein>
<reference evidence="3" key="1">
    <citation type="submission" date="2017-09" db="EMBL/GenBank/DDBJ databases">
        <title>The Reconstruction of 2,631 Draft Metagenome-Assembled Genomes from the Global Oceans.</title>
        <authorList>
            <person name="Tully B.J."/>
            <person name="Graham E.D."/>
            <person name="Heidelberg J.F."/>
        </authorList>
    </citation>
    <scope>NUCLEOTIDE SEQUENCE [LARGE SCALE GENOMIC DNA]</scope>
</reference>